<comment type="caution">
    <text evidence="2">The sequence shown here is derived from an EMBL/GenBank/DDBJ whole genome shotgun (WGS) entry which is preliminary data.</text>
</comment>
<reference evidence="2" key="1">
    <citation type="journal article" date="2004" name="Nature">
        <title>Genome duplication in the teleost fish Tetraodon nigroviridis reveals the early vertebrate proto-karyotype.</title>
        <authorList>
            <person name="Jaillon O."/>
            <person name="Aury J.-M."/>
            <person name="Brunet F."/>
            <person name="Petit J.-L."/>
            <person name="Stange-Thomann N."/>
            <person name="Mauceli E."/>
            <person name="Bouneau L."/>
            <person name="Fischer C."/>
            <person name="Ozouf-Costaz C."/>
            <person name="Bernot A."/>
            <person name="Nicaud S."/>
            <person name="Jaffe D."/>
            <person name="Fisher S."/>
            <person name="Lutfalla G."/>
            <person name="Dossat C."/>
            <person name="Segurens B."/>
            <person name="Dasilva C."/>
            <person name="Salanoubat M."/>
            <person name="Levy M."/>
            <person name="Boudet N."/>
            <person name="Castellano S."/>
            <person name="Anthouard V."/>
            <person name="Jubin C."/>
            <person name="Castelli V."/>
            <person name="Katinka M."/>
            <person name="Vacherie B."/>
            <person name="Biemont C."/>
            <person name="Skalli Z."/>
            <person name="Cattolico L."/>
            <person name="Poulain J."/>
            <person name="De Berardinis V."/>
            <person name="Cruaud C."/>
            <person name="Duprat S."/>
            <person name="Brottier P."/>
            <person name="Coutanceau J.-P."/>
            <person name="Gouzy J."/>
            <person name="Parra G."/>
            <person name="Lardier G."/>
            <person name="Chapple C."/>
            <person name="McKernan K.J."/>
            <person name="McEwan P."/>
            <person name="Bosak S."/>
            <person name="Kellis M."/>
            <person name="Volff J.-N."/>
            <person name="Guigo R."/>
            <person name="Zody M.C."/>
            <person name="Mesirov J."/>
            <person name="Lindblad-Toh K."/>
            <person name="Birren B."/>
            <person name="Nusbaum C."/>
            <person name="Kahn D."/>
            <person name="Robinson-Rechavi M."/>
            <person name="Laudet V."/>
            <person name="Schachter V."/>
            <person name="Quetier F."/>
            <person name="Saurin W."/>
            <person name="Scarpelli C."/>
            <person name="Wincker P."/>
            <person name="Lander E.S."/>
            <person name="Weissenbach J."/>
            <person name="Roest Crollius H."/>
        </authorList>
    </citation>
    <scope>NUCLEOTIDE SEQUENCE [LARGE SCALE GENOMIC DNA]</scope>
</reference>
<dbReference type="AlphaFoldDB" id="Q4SN25"/>
<accession>Q4SN25</accession>
<evidence type="ECO:0000256" key="1">
    <source>
        <dbReference type="SAM" id="SignalP"/>
    </source>
</evidence>
<protein>
    <submittedName>
        <fullName evidence="2">(spotted green pufferfish) hypothetical protein</fullName>
    </submittedName>
</protein>
<feature type="chain" id="PRO_5004243830" evidence="1">
    <location>
        <begin position="28"/>
        <end position="116"/>
    </location>
</feature>
<sequence>MHRPAPGSTLFLPLALWIFNHASRAYGALPTARKLLTLIFFAPHPPRPPPFLGGTWGESRVRVDCRANARLEQRRRRRSRRVSRRGCSYVHDRGSPGLRGVFRIPASDKVEELVDL</sequence>
<reference evidence="2" key="2">
    <citation type="submission" date="2004-02" db="EMBL/GenBank/DDBJ databases">
        <authorList>
            <consortium name="Genoscope"/>
            <consortium name="Whitehead Institute Centre for Genome Research"/>
        </authorList>
    </citation>
    <scope>NUCLEOTIDE SEQUENCE</scope>
</reference>
<feature type="signal peptide" evidence="1">
    <location>
        <begin position="1"/>
        <end position="27"/>
    </location>
</feature>
<evidence type="ECO:0000313" key="2">
    <source>
        <dbReference type="EMBL" id="CAF97957.1"/>
    </source>
</evidence>
<dbReference type="KEGG" id="tng:GSTEN00015472G001"/>
<gene>
    <name evidence="2" type="ORF">GSTENG00015472001</name>
</gene>
<name>Q4SN25_TETNG</name>
<organism evidence="2">
    <name type="scientific">Tetraodon nigroviridis</name>
    <name type="common">Spotted green pufferfish</name>
    <name type="synonym">Chelonodon nigroviridis</name>
    <dbReference type="NCBI Taxonomy" id="99883"/>
    <lineage>
        <taxon>Eukaryota</taxon>
        <taxon>Metazoa</taxon>
        <taxon>Chordata</taxon>
        <taxon>Craniata</taxon>
        <taxon>Vertebrata</taxon>
        <taxon>Euteleostomi</taxon>
        <taxon>Actinopterygii</taxon>
        <taxon>Neopterygii</taxon>
        <taxon>Teleostei</taxon>
        <taxon>Neoteleostei</taxon>
        <taxon>Acanthomorphata</taxon>
        <taxon>Eupercaria</taxon>
        <taxon>Tetraodontiformes</taxon>
        <taxon>Tetradontoidea</taxon>
        <taxon>Tetraodontidae</taxon>
        <taxon>Tetraodon</taxon>
    </lineage>
</organism>
<keyword evidence="1" id="KW-0732">Signal</keyword>
<proteinExistence type="predicted"/>
<dbReference type="EMBL" id="CAAE01014544">
    <property type="protein sequence ID" value="CAF97957.1"/>
    <property type="molecule type" value="Genomic_DNA"/>
</dbReference>